<evidence type="ECO:0000313" key="2">
    <source>
        <dbReference type="EMBL" id="CAF4786503.1"/>
    </source>
</evidence>
<dbReference type="EMBL" id="CAJOBP010030096">
    <property type="protein sequence ID" value="CAF4653010.1"/>
    <property type="molecule type" value="Genomic_DNA"/>
</dbReference>
<dbReference type="AlphaFoldDB" id="A0A821NGJ2"/>
<protein>
    <submittedName>
        <fullName evidence="2">Uncharacterized protein</fullName>
    </submittedName>
</protein>
<comment type="caution">
    <text evidence="2">The sequence shown here is derived from an EMBL/GenBank/DDBJ whole genome shotgun (WGS) entry which is preliminary data.</text>
</comment>
<evidence type="ECO:0000313" key="3">
    <source>
        <dbReference type="Proteomes" id="UP000663838"/>
    </source>
</evidence>
<dbReference type="EMBL" id="CAJOBS010002045">
    <property type="protein sequence ID" value="CAF4786503.1"/>
    <property type="molecule type" value="Genomic_DNA"/>
</dbReference>
<evidence type="ECO:0000313" key="1">
    <source>
        <dbReference type="EMBL" id="CAF4653010.1"/>
    </source>
</evidence>
<evidence type="ECO:0000313" key="4">
    <source>
        <dbReference type="Proteomes" id="UP000663873"/>
    </source>
</evidence>
<proteinExistence type="predicted"/>
<accession>A0A821NGJ2</accession>
<dbReference type="Proteomes" id="UP000663838">
    <property type="component" value="Unassembled WGS sequence"/>
</dbReference>
<name>A0A821NGJ2_9BILA</name>
<feature type="non-terminal residue" evidence="2">
    <location>
        <position position="19"/>
    </location>
</feature>
<gene>
    <name evidence="2" type="ORF">TOA249_LOCUS22470</name>
    <name evidence="1" type="ORF">UJA718_LOCUS33819</name>
</gene>
<dbReference type="Proteomes" id="UP000663873">
    <property type="component" value="Unassembled WGS sequence"/>
</dbReference>
<organism evidence="2 3">
    <name type="scientific">Rotaria socialis</name>
    <dbReference type="NCBI Taxonomy" id="392032"/>
    <lineage>
        <taxon>Eukaryota</taxon>
        <taxon>Metazoa</taxon>
        <taxon>Spiralia</taxon>
        <taxon>Gnathifera</taxon>
        <taxon>Rotifera</taxon>
        <taxon>Eurotatoria</taxon>
        <taxon>Bdelloidea</taxon>
        <taxon>Philodinida</taxon>
        <taxon>Philodinidae</taxon>
        <taxon>Rotaria</taxon>
    </lineage>
</organism>
<keyword evidence="4" id="KW-1185">Reference proteome</keyword>
<reference evidence="2" key="1">
    <citation type="submission" date="2021-02" db="EMBL/GenBank/DDBJ databases">
        <authorList>
            <person name="Nowell W R."/>
        </authorList>
    </citation>
    <scope>NUCLEOTIDE SEQUENCE</scope>
</reference>
<sequence>MFRHQQSAKPCPNICSPVQ</sequence>